<keyword evidence="10" id="KW-0520">NAD</keyword>
<reference evidence="12" key="1">
    <citation type="journal article" date="2013" name="Nature">
        <title>Pan genome of the phytoplankton Emiliania underpins its global distribution.</title>
        <authorList>
            <person name="Read B.A."/>
            <person name="Kegel J."/>
            <person name="Klute M.J."/>
            <person name="Kuo A."/>
            <person name="Lefebvre S.C."/>
            <person name="Maumus F."/>
            <person name="Mayer C."/>
            <person name="Miller J."/>
            <person name="Monier A."/>
            <person name="Salamov A."/>
            <person name="Young J."/>
            <person name="Aguilar M."/>
            <person name="Claverie J.M."/>
            <person name="Frickenhaus S."/>
            <person name="Gonzalez K."/>
            <person name="Herman E.K."/>
            <person name="Lin Y.C."/>
            <person name="Napier J."/>
            <person name="Ogata H."/>
            <person name="Sarno A.F."/>
            <person name="Shmutz J."/>
            <person name="Schroeder D."/>
            <person name="de Vargas C."/>
            <person name="Verret F."/>
            <person name="von Dassow P."/>
            <person name="Valentin K."/>
            <person name="Van de Peer Y."/>
            <person name="Wheeler G."/>
            <person name="Dacks J.B."/>
            <person name="Delwiche C.F."/>
            <person name="Dyhrman S.T."/>
            <person name="Glockner G."/>
            <person name="John U."/>
            <person name="Richards T."/>
            <person name="Worden A.Z."/>
            <person name="Zhang X."/>
            <person name="Grigoriev I.V."/>
            <person name="Allen A.E."/>
            <person name="Bidle K."/>
            <person name="Borodovsky M."/>
            <person name="Bowler C."/>
            <person name="Brownlee C."/>
            <person name="Cock J.M."/>
            <person name="Elias M."/>
            <person name="Gladyshev V.N."/>
            <person name="Groth M."/>
            <person name="Guda C."/>
            <person name="Hadaegh A."/>
            <person name="Iglesias-Rodriguez M.D."/>
            <person name="Jenkins J."/>
            <person name="Jones B.M."/>
            <person name="Lawson T."/>
            <person name="Leese F."/>
            <person name="Lindquist E."/>
            <person name="Lobanov A."/>
            <person name="Lomsadze A."/>
            <person name="Malik S.B."/>
            <person name="Marsh M.E."/>
            <person name="Mackinder L."/>
            <person name="Mock T."/>
            <person name="Mueller-Roeber B."/>
            <person name="Pagarete A."/>
            <person name="Parker M."/>
            <person name="Probert I."/>
            <person name="Quesneville H."/>
            <person name="Raines C."/>
            <person name="Rensing S.A."/>
            <person name="Riano-Pachon D.M."/>
            <person name="Richier S."/>
            <person name="Rokitta S."/>
            <person name="Shiraiwa Y."/>
            <person name="Soanes D.M."/>
            <person name="van der Giezen M."/>
            <person name="Wahlund T.M."/>
            <person name="Williams B."/>
            <person name="Wilson W."/>
            <person name="Wolfe G."/>
            <person name="Wurch L.L."/>
        </authorList>
    </citation>
    <scope>NUCLEOTIDE SEQUENCE</scope>
</reference>
<dbReference type="SUPFAM" id="SSF56399">
    <property type="entry name" value="ADP-ribosylation"/>
    <property type="match status" value="1"/>
</dbReference>
<dbReference type="PaxDb" id="2903-EOD27362"/>
<dbReference type="KEGG" id="ehx:EMIHUDRAFT_235973"/>
<dbReference type="RefSeq" id="XP_005779791.1">
    <property type="nucleotide sequence ID" value="XM_005779734.1"/>
</dbReference>
<keyword evidence="8" id="KW-0843">Virulence</keyword>
<name>A0A0D3JV27_EMIH1</name>
<evidence type="ECO:0000256" key="9">
    <source>
        <dbReference type="ARBA" id="ARBA00047597"/>
    </source>
</evidence>
<accession>A0A0D3JV27</accession>
<keyword evidence="3" id="KW-0964">Secreted</keyword>
<dbReference type="EC" id="2.4.2.31" evidence="10"/>
<evidence type="ECO:0000256" key="1">
    <source>
        <dbReference type="ARBA" id="ARBA00004613"/>
    </source>
</evidence>
<keyword evidence="10" id="KW-0521">NADP</keyword>
<proteinExistence type="inferred from homology"/>
<evidence type="ECO:0000256" key="6">
    <source>
        <dbReference type="ARBA" id="ARBA00022679"/>
    </source>
</evidence>
<dbReference type="GO" id="GO:0005576">
    <property type="term" value="C:extracellular region"/>
    <property type="evidence" value="ECO:0007669"/>
    <property type="project" value="UniProtKB-SubCell"/>
</dbReference>
<dbReference type="PANTHER" id="PTHR10339">
    <property type="entry name" value="ADP-RIBOSYLTRANSFERASE"/>
    <property type="match status" value="1"/>
</dbReference>
<comment type="catalytic activity">
    <reaction evidence="9 10">
        <text>L-arginyl-[protein] + NAD(+) = N(omega)-(ADP-D-ribosyl)-L-arginyl-[protein] + nicotinamide + H(+)</text>
        <dbReference type="Rhea" id="RHEA:19149"/>
        <dbReference type="Rhea" id="RHEA-COMP:10532"/>
        <dbReference type="Rhea" id="RHEA-COMP:15087"/>
        <dbReference type="ChEBI" id="CHEBI:15378"/>
        <dbReference type="ChEBI" id="CHEBI:17154"/>
        <dbReference type="ChEBI" id="CHEBI:29965"/>
        <dbReference type="ChEBI" id="CHEBI:57540"/>
        <dbReference type="ChEBI" id="CHEBI:142554"/>
        <dbReference type="EC" id="2.4.2.31"/>
    </reaction>
</comment>
<evidence type="ECO:0000256" key="7">
    <source>
        <dbReference type="ARBA" id="ARBA00022695"/>
    </source>
</evidence>
<dbReference type="GO" id="GO:0016779">
    <property type="term" value="F:nucleotidyltransferase activity"/>
    <property type="evidence" value="ECO:0007669"/>
    <property type="project" value="UniProtKB-KW"/>
</dbReference>
<dbReference type="InterPro" id="IPR050999">
    <property type="entry name" value="ADP-ribosyltransferase_ARG"/>
</dbReference>
<dbReference type="GO" id="GO:0003950">
    <property type="term" value="F:NAD+ poly-ADP-ribosyltransferase activity"/>
    <property type="evidence" value="ECO:0007669"/>
    <property type="project" value="TreeGrafter"/>
</dbReference>
<comment type="similarity">
    <text evidence="2 10">Belongs to the Arg-specific ADP-ribosyltransferase family.</text>
</comment>
<evidence type="ECO:0000256" key="3">
    <source>
        <dbReference type="ARBA" id="ARBA00022525"/>
    </source>
</evidence>
<dbReference type="HOGENOM" id="CLU_1296459_0_0_1"/>
<organism evidence="11 12">
    <name type="scientific">Emiliania huxleyi (strain CCMP1516)</name>
    <dbReference type="NCBI Taxonomy" id="280463"/>
    <lineage>
        <taxon>Eukaryota</taxon>
        <taxon>Haptista</taxon>
        <taxon>Haptophyta</taxon>
        <taxon>Prymnesiophyceae</taxon>
        <taxon>Isochrysidales</taxon>
        <taxon>Noelaerhabdaceae</taxon>
        <taxon>Emiliania</taxon>
    </lineage>
</organism>
<dbReference type="AlphaFoldDB" id="A0A0D3JV27"/>
<keyword evidence="6 10" id="KW-0808">Transferase</keyword>
<sequence>MSGLASRLLDAALEDGDMRGPLGGMFPADLPVPSFADALAPLSDKLPKVDPSKGQLAKMAWKKAGSIQAQFPSLTRDEEKNRQAARPWRDFVWLLLHALRKLPPSKARVVYRGMSGSELAEGAELQWSAFSSTATKVDVMEVFLHTKEATAGARTMIHLELTEPVGRDVSAFSLYPQECEVLLPPNVCFEVVSHYNAGSGLVIVRDGVAGRRR</sequence>
<evidence type="ECO:0000313" key="12">
    <source>
        <dbReference type="Proteomes" id="UP000013827"/>
    </source>
</evidence>
<evidence type="ECO:0000256" key="10">
    <source>
        <dbReference type="RuleBase" id="RU361228"/>
    </source>
</evidence>
<dbReference type="Pfam" id="PF01129">
    <property type="entry name" value="ART"/>
    <property type="match status" value="1"/>
</dbReference>
<evidence type="ECO:0000256" key="5">
    <source>
        <dbReference type="ARBA" id="ARBA00022676"/>
    </source>
</evidence>
<dbReference type="PANTHER" id="PTHR10339:SF25">
    <property type="entry name" value="SECRETED EXOENZYME S"/>
    <property type="match status" value="1"/>
</dbReference>
<evidence type="ECO:0000313" key="11">
    <source>
        <dbReference type="EnsemblProtists" id="EOD27362"/>
    </source>
</evidence>
<evidence type="ECO:0000256" key="4">
    <source>
        <dbReference type="ARBA" id="ARBA00022656"/>
    </source>
</evidence>
<protein>
    <recommendedName>
        <fullName evidence="10">NAD(P)(+)--arginine ADP-ribosyltransferase</fullName>
        <ecNumber evidence="10">2.4.2.31</ecNumber>
    </recommendedName>
    <alternativeName>
        <fullName evidence="10">Mono(ADP-ribosyl)transferase</fullName>
    </alternativeName>
</protein>
<evidence type="ECO:0000256" key="2">
    <source>
        <dbReference type="ARBA" id="ARBA00009558"/>
    </source>
</evidence>
<dbReference type="GeneID" id="17272907"/>
<comment type="subcellular location">
    <subcellularLocation>
        <location evidence="1">Secreted</location>
    </subcellularLocation>
</comment>
<reference evidence="11" key="2">
    <citation type="submission" date="2024-10" db="UniProtKB">
        <authorList>
            <consortium name="EnsemblProtists"/>
        </authorList>
    </citation>
    <scope>IDENTIFICATION</scope>
</reference>
<keyword evidence="7" id="KW-0548">Nucleotidyltransferase</keyword>
<dbReference type="GO" id="GO:0106274">
    <property type="term" value="F:NAD+-protein-arginine ADP-ribosyltransferase activity"/>
    <property type="evidence" value="ECO:0007669"/>
    <property type="project" value="UniProtKB-EC"/>
</dbReference>
<dbReference type="EnsemblProtists" id="EOD27362">
    <property type="protein sequence ID" value="EOD27362"/>
    <property type="gene ID" value="EMIHUDRAFT_235973"/>
</dbReference>
<evidence type="ECO:0000256" key="8">
    <source>
        <dbReference type="ARBA" id="ARBA00023026"/>
    </source>
</evidence>
<dbReference type="PROSITE" id="PS51996">
    <property type="entry name" value="TR_MART"/>
    <property type="match status" value="1"/>
</dbReference>
<dbReference type="InterPro" id="IPR000768">
    <property type="entry name" value="ART"/>
</dbReference>
<dbReference type="Proteomes" id="UP000013827">
    <property type="component" value="Unassembled WGS sequence"/>
</dbReference>
<dbReference type="Gene3D" id="3.90.176.10">
    <property type="entry name" value="Toxin ADP-ribosyltransferase, Chain A, domain 1"/>
    <property type="match status" value="1"/>
</dbReference>
<keyword evidence="12" id="KW-1185">Reference proteome</keyword>
<keyword evidence="5 10" id="KW-0328">Glycosyltransferase</keyword>
<keyword evidence="4" id="KW-0800">Toxin</keyword>
<dbReference type="GO" id="GO:0090729">
    <property type="term" value="F:toxin activity"/>
    <property type="evidence" value="ECO:0007669"/>
    <property type="project" value="UniProtKB-KW"/>
</dbReference>